<evidence type="ECO:0000313" key="3">
    <source>
        <dbReference type="Proteomes" id="UP000234662"/>
    </source>
</evidence>
<protein>
    <submittedName>
        <fullName evidence="2">Uncharacterized protein</fullName>
    </submittedName>
</protein>
<sequence length="155" mass="17874">MNLDVLFADLEENYYTDSDDRERARMAYARGFRPLLRYLSEIDHPTKKSEHLAILMTTAYRWPVATLADAVQVGTLDHHTLRWLAAYVLARHDAILNADERDRWIQAERYREELGVFFADDDDGLPVDKPIVDNILPSDGDEPLDVDADVEEPPF</sequence>
<evidence type="ECO:0000313" key="2">
    <source>
        <dbReference type="EMBL" id="PKZ62846.1"/>
    </source>
</evidence>
<dbReference type="EMBL" id="PKJC01000041">
    <property type="protein sequence ID" value="PKZ62846.1"/>
    <property type="molecule type" value="Genomic_DNA"/>
</dbReference>
<comment type="caution">
    <text evidence="2">The sequence shown here is derived from an EMBL/GenBank/DDBJ whole genome shotgun (WGS) entry which is preliminary data.</text>
</comment>
<organism evidence="2 3">
    <name type="scientific">Gordonia terrae</name>
    <dbReference type="NCBI Taxonomy" id="2055"/>
    <lineage>
        <taxon>Bacteria</taxon>
        <taxon>Bacillati</taxon>
        <taxon>Actinomycetota</taxon>
        <taxon>Actinomycetes</taxon>
        <taxon>Mycobacteriales</taxon>
        <taxon>Gordoniaceae</taxon>
        <taxon>Gordonia</taxon>
    </lineage>
</organism>
<dbReference type="AlphaFoldDB" id="A0A2I1R126"/>
<feature type="compositionally biased region" description="Acidic residues" evidence="1">
    <location>
        <begin position="139"/>
        <end position="155"/>
    </location>
</feature>
<proteinExistence type="predicted"/>
<name>A0A2I1R126_9ACTN</name>
<reference evidence="2 3" key="1">
    <citation type="submission" date="2017-12" db="EMBL/GenBank/DDBJ databases">
        <title>Phylogenetic diversity of female urinary microbiome.</title>
        <authorList>
            <person name="Thomas-White K."/>
            <person name="Wolfe A.J."/>
        </authorList>
    </citation>
    <scope>NUCLEOTIDE SEQUENCE [LARGE SCALE GENOMIC DNA]</scope>
    <source>
        <strain evidence="2 3">UMB0777</strain>
    </source>
</reference>
<feature type="region of interest" description="Disordered" evidence="1">
    <location>
        <begin position="136"/>
        <end position="155"/>
    </location>
</feature>
<evidence type="ECO:0000256" key="1">
    <source>
        <dbReference type="SAM" id="MobiDB-lite"/>
    </source>
</evidence>
<accession>A0A2I1R126</accession>
<gene>
    <name evidence="2" type="ORF">CYJ73_24790</name>
</gene>
<dbReference type="Proteomes" id="UP000234662">
    <property type="component" value="Unassembled WGS sequence"/>
</dbReference>